<name>A0A8J5ZGF2_GALPY</name>
<keyword evidence="4 6" id="KW-1133">Transmembrane helix</keyword>
<evidence type="ECO:0000313" key="8">
    <source>
        <dbReference type="Proteomes" id="UP000700334"/>
    </source>
</evidence>
<feature type="non-terminal residue" evidence="7">
    <location>
        <position position="138"/>
    </location>
</feature>
<proteinExistence type="inferred from homology"/>
<dbReference type="EMBL" id="JAGFMF010012242">
    <property type="protein sequence ID" value="KAG8505728.1"/>
    <property type="molecule type" value="Genomic_DNA"/>
</dbReference>
<feature type="transmembrane region" description="Helical" evidence="6">
    <location>
        <begin position="12"/>
        <end position="32"/>
    </location>
</feature>
<accession>A0A8J5ZGF2</accession>
<feature type="transmembrane region" description="Helical" evidence="6">
    <location>
        <begin position="111"/>
        <end position="133"/>
    </location>
</feature>
<evidence type="ECO:0000256" key="6">
    <source>
        <dbReference type="SAM" id="Phobius"/>
    </source>
</evidence>
<evidence type="ECO:0000256" key="4">
    <source>
        <dbReference type="ARBA" id="ARBA00022989"/>
    </source>
</evidence>
<dbReference type="GO" id="GO:0007166">
    <property type="term" value="P:cell surface receptor signaling pathway"/>
    <property type="evidence" value="ECO:0007669"/>
    <property type="project" value="TreeGrafter"/>
</dbReference>
<dbReference type="AlphaFoldDB" id="A0A8J5ZGF2"/>
<reference evidence="7" key="1">
    <citation type="journal article" date="2021" name="Evol. Appl.">
        <title>The genome of the Pyrenean desman and the effects of bottlenecks and inbreeding on the genomic landscape of an endangered species.</title>
        <authorList>
            <person name="Escoda L."/>
            <person name="Castresana J."/>
        </authorList>
    </citation>
    <scope>NUCLEOTIDE SEQUENCE</scope>
    <source>
        <strain evidence="7">IBE-C5619</strain>
    </source>
</reference>
<feature type="transmembrane region" description="Helical" evidence="6">
    <location>
        <begin position="39"/>
        <end position="60"/>
    </location>
</feature>
<dbReference type="Proteomes" id="UP000700334">
    <property type="component" value="Unassembled WGS sequence"/>
</dbReference>
<feature type="non-terminal residue" evidence="7">
    <location>
        <position position="1"/>
    </location>
</feature>
<keyword evidence="3 6" id="KW-0812">Transmembrane</keyword>
<dbReference type="InterPro" id="IPR030417">
    <property type="entry name" value="MS4A"/>
</dbReference>
<sequence>AIQIMIGGFYVLMWYFLLILYMAQIEGVFGIYEPITFRTASFLWGITFIISGVLVIGATRHPSLQLIVYALVMNILSAIVAVASGILIIIELSEFNSISYRNFGQAKVGRQVSRILMTFYPLEFCIALTYSIFSCISL</sequence>
<dbReference type="Pfam" id="PF04103">
    <property type="entry name" value="CD20"/>
    <property type="match status" value="1"/>
</dbReference>
<comment type="similarity">
    <text evidence="2">Belongs to the MS4A family.</text>
</comment>
<dbReference type="PANTHER" id="PTHR23320:SF42">
    <property type="entry name" value="MEMBRANE-SPANNING 4-DOMAINS SUBFAMILY A MEMBER 13"/>
    <property type="match status" value="1"/>
</dbReference>
<comment type="subcellular location">
    <subcellularLocation>
        <location evidence="1">Membrane</location>
        <topology evidence="1">Multi-pass membrane protein</topology>
    </subcellularLocation>
</comment>
<feature type="transmembrane region" description="Helical" evidence="6">
    <location>
        <begin position="66"/>
        <end position="90"/>
    </location>
</feature>
<dbReference type="OrthoDB" id="9451513at2759"/>
<organism evidence="7 8">
    <name type="scientific">Galemys pyrenaicus</name>
    <name type="common">Iberian desman</name>
    <name type="synonym">Pyrenean desman</name>
    <dbReference type="NCBI Taxonomy" id="202257"/>
    <lineage>
        <taxon>Eukaryota</taxon>
        <taxon>Metazoa</taxon>
        <taxon>Chordata</taxon>
        <taxon>Craniata</taxon>
        <taxon>Vertebrata</taxon>
        <taxon>Euteleostomi</taxon>
        <taxon>Mammalia</taxon>
        <taxon>Eutheria</taxon>
        <taxon>Laurasiatheria</taxon>
        <taxon>Eulipotyphla</taxon>
        <taxon>Talpidae</taxon>
        <taxon>Galemys</taxon>
    </lineage>
</organism>
<keyword evidence="8" id="KW-1185">Reference proteome</keyword>
<evidence type="ECO:0000313" key="7">
    <source>
        <dbReference type="EMBL" id="KAG8505728.1"/>
    </source>
</evidence>
<dbReference type="InterPro" id="IPR007237">
    <property type="entry name" value="CD20-like"/>
</dbReference>
<evidence type="ECO:0000256" key="3">
    <source>
        <dbReference type="ARBA" id="ARBA00022692"/>
    </source>
</evidence>
<evidence type="ECO:0000256" key="1">
    <source>
        <dbReference type="ARBA" id="ARBA00004141"/>
    </source>
</evidence>
<protein>
    <submittedName>
        <fullName evidence="7">Membrane-spanning 4-domains subfamily A member 13</fullName>
    </submittedName>
</protein>
<evidence type="ECO:0000256" key="5">
    <source>
        <dbReference type="ARBA" id="ARBA00023136"/>
    </source>
</evidence>
<gene>
    <name evidence="7" type="ORF">J0S82_019122</name>
</gene>
<dbReference type="GO" id="GO:0005886">
    <property type="term" value="C:plasma membrane"/>
    <property type="evidence" value="ECO:0007669"/>
    <property type="project" value="TreeGrafter"/>
</dbReference>
<dbReference type="PANTHER" id="PTHR23320">
    <property type="entry name" value="MEMBRANE-SPANNING 4-DOMAINS SUBFAMILY A MS4A -RELATED"/>
    <property type="match status" value="1"/>
</dbReference>
<comment type="caution">
    <text evidence="7">The sequence shown here is derived from an EMBL/GenBank/DDBJ whole genome shotgun (WGS) entry which is preliminary data.</text>
</comment>
<evidence type="ECO:0000256" key="2">
    <source>
        <dbReference type="ARBA" id="ARBA00009565"/>
    </source>
</evidence>
<keyword evidence="5 6" id="KW-0472">Membrane</keyword>